<evidence type="ECO:0000259" key="1">
    <source>
        <dbReference type="Pfam" id="PF13358"/>
    </source>
</evidence>
<dbReference type="VEuPathDB" id="FungiDB:BCV72DRAFT_187673"/>
<dbReference type="Pfam" id="PF13358">
    <property type="entry name" value="DDE_3"/>
    <property type="match status" value="1"/>
</dbReference>
<dbReference type="GO" id="GO:0003676">
    <property type="term" value="F:nucleic acid binding"/>
    <property type="evidence" value="ECO:0007669"/>
    <property type="project" value="InterPro"/>
</dbReference>
<feature type="non-terminal residue" evidence="2">
    <location>
        <position position="1"/>
    </location>
</feature>
<evidence type="ECO:0000313" key="2">
    <source>
        <dbReference type="EMBL" id="ORE02294.1"/>
    </source>
</evidence>
<dbReference type="Proteomes" id="UP000242414">
    <property type="component" value="Unassembled WGS sequence"/>
</dbReference>
<dbReference type="InterPro" id="IPR036397">
    <property type="entry name" value="RNaseH_sf"/>
</dbReference>
<dbReference type="AlphaFoldDB" id="A0A1X0QRC6"/>
<dbReference type="InterPro" id="IPR038717">
    <property type="entry name" value="Tc1-like_DDE_dom"/>
</dbReference>
<proteinExistence type="predicted"/>
<feature type="domain" description="Tc1-like transposase DDE" evidence="1">
    <location>
        <begin position="11"/>
        <end position="145"/>
    </location>
</feature>
<dbReference type="Gene3D" id="3.30.420.10">
    <property type="entry name" value="Ribonuclease H-like superfamily/Ribonuclease H"/>
    <property type="match status" value="1"/>
</dbReference>
<name>A0A1X0QRC6_RHIZD</name>
<dbReference type="OrthoDB" id="2287621at2759"/>
<organism evidence="2">
    <name type="scientific">Rhizopus microsporus var. microsporus</name>
    <dbReference type="NCBI Taxonomy" id="86635"/>
    <lineage>
        <taxon>Eukaryota</taxon>
        <taxon>Fungi</taxon>
        <taxon>Fungi incertae sedis</taxon>
        <taxon>Mucoromycota</taxon>
        <taxon>Mucoromycotina</taxon>
        <taxon>Mucoromycetes</taxon>
        <taxon>Mucorales</taxon>
        <taxon>Mucorineae</taxon>
        <taxon>Rhizopodaceae</taxon>
        <taxon>Rhizopus</taxon>
    </lineage>
</organism>
<sequence>IDCLRNCALIDEYDFHINMDCKGAWASRSETPIVKVENTRTVSHAILDAISIYAVVNVSVRVPSVYNTQIAPVDPKPKGTTANHYLRFLKETLDVMNNFEYMRNSYLVMDNAAIHQRADIQEMIEERGYICVYLLPYSLELNPIE</sequence>
<dbReference type="EMBL" id="KV922059">
    <property type="protein sequence ID" value="ORE02294.1"/>
    <property type="molecule type" value="Genomic_DNA"/>
</dbReference>
<feature type="non-terminal residue" evidence="2">
    <location>
        <position position="145"/>
    </location>
</feature>
<reference evidence="2" key="1">
    <citation type="journal article" date="2016" name="Proc. Natl. Acad. Sci. U.S.A.">
        <title>Lipid metabolic changes in an early divergent fungus govern the establishment of a mutualistic symbiosis with endobacteria.</title>
        <authorList>
            <person name="Lastovetsky O.A."/>
            <person name="Gaspar M.L."/>
            <person name="Mondo S.J."/>
            <person name="LaButti K.M."/>
            <person name="Sandor L."/>
            <person name="Grigoriev I.V."/>
            <person name="Henry S.A."/>
            <person name="Pawlowska T.E."/>
        </authorList>
    </citation>
    <scope>NUCLEOTIDE SEQUENCE [LARGE SCALE GENOMIC DNA]</scope>
    <source>
        <strain evidence="2">ATCC 52814</strain>
    </source>
</reference>
<accession>A0A1X0QRC6</accession>
<gene>
    <name evidence="2" type="ORF">BCV72DRAFT_187673</name>
</gene>
<protein>
    <recommendedName>
        <fullName evidence="1">Tc1-like transposase DDE domain-containing protein</fullName>
    </recommendedName>
</protein>